<sequence>MGACTRTDNCRMSVIVTIPVARVILLPLAHAPISGDSSGNCPSGDFIPVATAGDPSSTCNPITSCTRTDFLLMFPVAHVILLSLSHAPISVRQHSRSFFHFFSDVNRKSGITSIDVCVRGMHRLQIVDTNRCVCKERISGKKIDRLYVNRHKSVCVQVALVRKKIFGVMSVGVSVVMITQKRNKLDRWNLICGLYTTVVNLYHVSNEIRLEEDFSSVSM</sequence>
<protein>
    <submittedName>
        <fullName evidence="1">Uncharacterized protein</fullName>
    </submittedName>
</protein>
<reference evidence="1 2" key="1">
    <citation type="journal article" date="2019" name="Sci. Rep.">
        <title>Orb-weaving spider Araneus ventricosus genome elucidates the spidroin gene catalogue.</title>
        <authorList>
            <person name="Kono N."/>
            <person name="Nakamura H."/>
            <person name="Ohtoshi R."/>
            <person name="Moran D.A.P."/>
            <person name="Shinohara A."/>
            <person name="Yoshida Y."/>
            <person name="Fujiwara M."/>
            <person name="Mori M."/>
            <person name="Tomita M."/>
            <person name="Arakawa K."/>
        </authorList>
    </citation>
    <scope>NUCLEOTIDE SEQUENCE [LARGE SCALE GENOMIC DNA]</scope>
</reference>
<organism evidence="1 2">
    <name type="scientific">Araneus ventricosus</name>
    <name type="common">Orbweaver spider</name>
    <name type="synonym">Epeira ventricosa</name>
    <dbReference type="NCBI Taxonomy" id="182803"/>
    <lineage>
        <taxon>Eukaryota</taxon>
        <taxon>Metazoa</taxon>
        <taxon>Ecdysozoa</taxon>
        <taxon>Arthropoda</taxon>
        <taxon>Chelicerata</taxon>
        <taxon>Arachnida</taxon>
        <taxon>Araneae</taxon>
        <taxon>Araneomorphae</taxon>
        <taxon>Entelegynae</taxon>
        <taxon>Araneoidea</taxon>
        <taxon>Araneidae</taxon>
        <taxon>Araneus</taxon>
    </lineage>
</organism>
<evidence type="ECO:0000313" key="1">
    <source>
        <dbReference type="EMBL" id="GBM38443.1"/>
    </source>
</evidence>
<name>A0A4Y2FAB5_ARAVE</name>
<dbReference type="AlphaFoldDB" id="A0A4Y2FAB5"/>
<dbReference type="EMBL" id="BGPR01000869">
    <property type="protein sequence ID" value="GBM38443.1"/>
    <property type="molecule type" value="Genomic_DNA"/>
</dbReference>
<gene>
    <name evidence="1" type="ORF">AVEN_120807_1</name>
</gene>
<accession>A0A4Y2FAB5</accession>
<proteinExistence type="predicted"/>
<comment type="caution">
    <text evidence="1">The sequence shown here is derived from an EMBL/GenBank/DDBJ whole genome shotgun (WGS) entry which is preliminary data.</text>
</comment>
<evidence type="ECO:0000313" key="2">
    <source>
        <dbReference type="Proteomes" id="UP000499080"/>
    </source>
</evidence>
<dbReference type="Proteomes" id="UP000499080">
    <property type="component" value="Unassembled WGS sequence"/>
</dbReference>
<keyword evidence="2" id="KW-1185">Reference proteome</keyword>